<sequence length="600" mass="63740">MSRLQQSDWSVIARLTNYHVGNDANMRALGEVFFSAWKNALQTHHTTKNSLGRRDKSRLPALPEDIALQGFSPLGSLFETVRLPASETTCTTTVPGGDLRTHRASRLYGFALLASSLPNTVIPIEAVSASTRQADALQAGGRVADSSESDTVSDDGNHGNGSRTGSVNLSRRSSASCKSLQQAKVSYGAFLLENGGGNGTGSTTNNGNSTGGGGNAYPEMTHSHSASNISNTTASTESGAIKVFKASREINGYRKVWHQGAGGGEWRREGDYEFLRAKESKRETLMKAMGKQRLLAVVDSLEQKVGHAESNSRIEGEPQSGQPSQGNIGMDTGTGVGSTGRGRGGNNGNGGVLMSGSGVNDGVSGLEYQYTLYVVPDLHVVLYSRNHLNAVIGQKRFIVVIASAVVAALDMLKTSDRQGDYRNNRGGRFGIGMDDQGGGGGGSGNGPNYATSVQPSHKEIMAASRWIENMQQTNGQHFQVQPQANARLSSNAMGNMGGNSGGSNNVGGYNADTQDTVEERCWRGVVACARDLLKSRADKVEHTQASGSESMYAILLLNRGLSYDPTTALGVHVSRSDAFVTSVAPEINLNDVRKPRHRRK</sequence>
<evidence type="ECO:0000313" key="2">
    <source>
        <dbReference type="EMBL" id="KNC85295.1"/>
    </source>
</evidence>
<feature type="region of interest" description="Disordered" evidence="1">
    <location>
        <begin position="306"/>
        <end position="353"/>
    </location>
</feature>
<keyword evidence="3" id="KW-1185">Reference proteome</keyword>
<dbReference type="Gene3D" id="3.40.50.1010">
    <property type="entry name" value="5'-nuclease"/>
    <property type="match status" value="1"/>
</dbReference>
<dbReference type="GeneID" id="25903022"/>
<protein>
    <submittedName>
        <fullName evidence="2">Uncharacterized protein</fullName>
    </submittedName>
</protein>
<feature type="compositionally biased region" description="Polar residues" evidence="1">
    <location>
        <begin position="160"/>
        <end position="173"/>
    </location>
</feature>
<accession>A0A0L0G8G8</accession>
<dbReference type="EMBL" id="KQ241710">
    <property type="protein sequence ID" value="KNC85295.1"/>
    <property type="molecule type" value="Genomic_DNA"/>
</dbReference>
<reference evidence="2 3" key="1">
    <citation type="submission" date="2011-02" db="EMBL/GenBank/DDBJ databases">
        <title>The Genome Sequence of Sphaeroforma arctica JP610.</title>
        <authorList>
            <consortium name="The Broad Institute Genome Sequencing Platform"/>
            <person name="Russ C."/>
            <person name="Cuomo C."/>
            <person name="Young S.K."/>
            <person name="Zeng Q."/>
            <person name="Gargeya S."/>
            <person name="Alvarado L."/>
            <person name="Berlin A."/>
            <person name="Chapman S.B."/>
            <person name="Chen Z."/>
            <person name="Freedman E."/>
            <person name="Gellesch M."/>
            <person name="Goldberg J."/>
            <person name="Griggs A."/>
            <person name="Gujja S."/>
            <person name="Heilman E."/>
            <person name="Heiman D."/>
            <person name="Howarth C."/>
            <person name="Mehta T."/>
            <person name="Neiman D."/>
            <person name="Pearson M."/>
            <person name="Roberts A."/>
            <person name="Saif S."/>
            <person name="Shea T."/>
            <person name="Shenoy N."/>
            <person name="Sisk P."/>
            <person name="Stolte C."/>
            <person name="Sykes S."/>
            <person name="White J."/>
            <person name="Yandava C."/>
            <person name="Burger G."/>
            <person name="Gray M.W."/>
            <person name="Holland P.W.H."/>
            <person name="King N."/>
            <person name="Lang F.B.F."/>
            <person name="Roger A.J."/>
            <person name="Ruiz-Trillo I."/>
            <person name="Haas B."/>
            <person name="Nusbaum C."/>
            <person name="Birren B."/>
        </authorList>
    </citation>
    <scope>NUCLEOTIDE SEQUENCE [LARGE SCALE GENOMIC DNA]</scope>
    <source>
        <strain evidence="2 3">JP610</strain>
    </source>
</reference>
<organism evidence="2 3">
    <name type="scientific">Sphaeroforma arctica JP610</name>
    <dbReference type="NCBI Taxonomy" id="667725"/>
    <lineage>
        <taxon>Eukaryota</taxon>
        <taxon>Ichthyosporea</taxon>
        <taxon>Ichthyophonida</taxon>
        <taxon>Sphaeroforma</taxon>
    </lineage>
</organism>
<name>A0A0L0G8G8_9EUKA</name>
<evidence type="ECO:0000313" key="3">
    <source>
        <dbReference type="Proteomes" id="UP000054560"/>
    </source>
</evidence>
<feature type="compositionally biased region" description="Basic and acidic residues" evidence="1">
    <location>
        <begin position="306"/>
        <end position="316"/>
    </location>
</feature>
<proteinExistence type="predicted"/>
<feature type="region of interest" description="Disordered" evidence="1">
    <location>
        <begin position="138"/>
        <end position="173"/>
    </location>
</feature>
<feature type="compositionally biased region" description="Polar residues" evidence="1">
    <location>
        <begin position="317"/>
        <end position="327"/>
    </location>
</feature>
<dbReference type="RefSeq" id="XP_014159197.1">
    <property type="nucleotide sequence ID" value="XM_014303722.1"/>
</dbReference>
<evidence type="ECO:0000256" key="1">
    <source>
        <dbReference type="SAM" id="MobiDB-lite"/>
    </source>
</evidence>
<dbReference type="Proteomes" id="UP000054560">
    <property type="component" value="Unassembled WGS sequence"/>
</dbReference>
<gene>
    <name evidence="2" type="ORF">SARC_02518</name>
</gene>
<dbReference type="AlphaFoldDB" id="A0A0L0G8G8"/>
<feature type="compositionally biased region" description="Gly residues" evidence="1">
    <location>
        <begin position="332"/>
        <end position="353"/>
    </location>
</feature>